<reference evidence="3" key="1">
    <citation type="submission" date="2025-08" db="UniProtKB">
        <authorList>
            <consortium name="RefSeq"/>
        </authorList>
    </citation>
    <scope>IDENTIFICATION</scope>
</reference>
<dbReference type="eggNOG" id="KOG0103">
    <property type="taxonomic scope" value="Eukaryota"/>
</dbReference>
<dbReference type="InParanoid" id="A0A1U8B5M7"/>
<dbReference type="AlphaFoldDB" id="A0A1U8B5M7"/>
<proteinExistence type="predicted"/>
<dbReference type="STRING" id="4432.A0A1U8B5M7"/>
<gene>
    <name evidence="3" type="primary">LOC104609993</name>
</gene>
<dbReference type="RefSeq" id="XP_010274751.1">
    <property type="nucleotide sequence ID" value="XM_010276449.2"/>
</dbReference>
<dbReference type="GeneID" id="104609993"/>
<evidence type="ECO:0000313" key="2">
    <source>
        <dbReference type="Proteomes" id="UP000189703"/>
    </source>
</evidence>
<evidence type="ECO:0000256" key="1">
    <source>
        <dbReference type="SAM" id="MobiDB-lite"/>
    </source>
</evidence>
<feature type="compositionally biased region" description="Basic and acidic residues" evidence="1">
    <location>
        <begin position="132"/>
        <end position="144"/>
    </location>
</feature>
<dbReference type="KEGG" id="nnu:104609993"/>
<accession>A0A1U8B5M7</accession>
<feature type="region of interest" description="Disordered" evidence="1">
    <location>
        <begin position="77"/>
        <end position="144"/>
    </location>
</feature>
<feature type="compositionally biased region" description="Basic and acidic residues" evidence="1">
    <location>
        <begin position="88"/>
        <end position="104"/>
    </location>
</feature>
<dbReference type="OrthoDB" id="1735774at2759"/>
<feature type="compositionally biased region" description="Low complexity" evidence="1">
    <location>
        <begin position="105"/>
        <end position="130"/>
    </location>
</feature>
<dbReference type="Proteomes" id="UP000189703">
    <property type="component" value="Unplaced"/>
</dbReference>
<name>A0A1U8B5M7_NELNU</name>
<sequence>MEVPTFFFGSLQIISDWEKNKSWLPKARIDEVLNDADKVKSWLEEKEAEQQKISGFNKPAFTSEEVYDKVIDLQDKVASINKIPKPKPKVEKPLKNEADSKEKNTSTSNSTSEETSSQTDQSTGDTAQSSNDKVESETEAHDEL</sequence>
<keyword evidence="2" id="KW-1185">Reference proteome</keyword>
<protein>
    <submittedName>
        <fullName evidence="3">Heat shock 70 kDa protein 17-like</fullName>
    </submittedName>
</protein>
<organism evidence="2 3">
    <name type="scientific">Nelumbo nucifera</name>
    <name type="common">Sacred lotus</name>
    <dbReference type="NCBI Taxonomy" id="4432"/>
    <lineage>
        <taxon>Eukaryota</taxon>
        <taxon>Viridiplantae</taxon>
        <taxon>Streptophyta</taxon>
        <taxon>Embryophyta</taxon>
        <taxon>Tracheophyta</taxon>
        <taxon>Spermatophyta</taxon>
        <taxon>Magnoliopsida</taxon>
        <taxon>Proteales</taxon>
        <taxon>Nelumbonaceae</taxon>
        <taxon>Nelumbo</taxon>
    </lineage>
</organism>
<evidence type="ECO:0000313" key="3">
    <source>
        <dbReference type="RefSeq" id="XP_010274751.1"/>
    </source>
</evidence>